<comment type="caution">
    <text evidence="1">The sequence shown here is derived from an EMBL/GenBank/DDBJ whole genome shotgun (WGS) entry which is preliminary data.</text>
</comment>
<name>A0AAV8WJR4_9CUCU</name>
<gene>
    <name evidence="1" type="ORF">NQ314_020992</name>
</gene>
<evidence type="ECO:0000313" key="1">
    <source>
        <dbReference type="EMBL" id="KAJ8926628.1"/>
    </source>
</evidence>
<evidence type="ECO:0008006" key="3">
    <source>
        <dbReference type="Google" id="ProtNLM"/>
    </source>
</evidence>
<proteinExistence type="predicted"/>
<organism evidence="1 2">
    <name type="scientific">Rhamnusium bicolor</name>
    <dbReference type="NCBI Taxonomy" id="1586634"/>
    <lineage>
        <taxon>Eukaryota</taxon>
        <taxon>Metazoa</taxon>
        <taxon>Ecdysozoa</taxon>
        <taxon>Arthropoda</taxon>
        <taxon>Hexapoda</taxon>
        <taxon>Insecta</taxon>
        <taxon>Pterygota</taxon>
        <taxon>Neoptera</taxon>
        <taxon>Endopterygota</taxon>
        <taxon>Coleoptera</taxon>
        <taxon>Polyphaga</taxon>
        <taxon>Cucujiformia</taxon>
        <taxon>Chrysomeloidea</taxon>
        <taxon>Cerambycidae</taxon>
        <taxon>Lepturinae</taxon>
        <taxon>Rhagiini</taxon>
        <taxon>Rhamnusium</taxon>
    </lineage>
</organism>
<sequence>MQLQSKLTLTEAVLTARQAELQSVQSQQLRNEVKCVNALSSGQKNFQGNSTVQRVNQTTFRKIYANSSQSISQAPSAAHRPCSFCGHVKGHPQEQCPARNFNCRHAENPVTGIRSVEVNR</sequence>
<dbReference type="AlphaFoldDB" id="A0AAV8WJR4"/>
<protein>
    <recommendedName>
        <fullName evidence="3">CCHC-type domain-containing protein</fullName>
    </recommendedName>
</protein>
<dbReference type="Proteomes" id="UP001162156">
    <property type="component" value="Unassembled WGS sequence"/>
</dbReference>
<evidence type="ECO:0000313" key="2">
    <source>
        <dbReference type="Proteomes" id="UP001162156"/>
    </source>
</evidence>
<keyword evidence="2" id="KW-1185">Reference proteome</keyword>
<reference evidence="1" key="1">
    <citation type="journal article" date="2023" name="Insect Mol. Biol.">
        <title>Genome sequencing provides insights into the evolution of gene families encoding plant cell wall-degrading enzymes in longhorned beetles.</title>
        <authorList>
            <person name="Shin N.R."/>
            <person name="Okamura Y."/>
            <person name="Kirsch R."/>
            <person name="Pauchet Y."/>
        </authorList>
    </citation>
    <scope>NUCLEOTIDE SEQUENCE</scope>
    <source>
        <strain evidence="1">RBIC_L_NR</strain>
    </source>
</reference>
<accession>A0AAV8WJR4</accession>
<dbReference type="EMBL" id="JANEYF010005829">
    <property type="protein sequence ID" value="KAJ8926628.1"/>
    <property type="molecule type" value="Genomic_DNA"/>
</dbReference>